<dbReference type="SUPFAM" id="SSF82679">
    <property type="entry name" value="N-utilization substance G protein NusG, N-terminal domain"/>
    <property type="match status" value="1"/>
</dbReference>
<evidence type="ECO:0000313" key="4">
    <source>
        <dbReference type="Proteomes" id="UP000460412"/>
    </source>
</evidence>
<dbReference type="EMBL" id="WUQX01000001">
    <property type="protein sequence ID" value="MXP76221.1"/>
    <property type="molecule type" value="Genomic_DNA"/>
</dbReference>
<accession>A0A7X3MGY4</accession>
<dbReference type="RefSeq" id="WP_159751376.1">
    <property type="nucleotide sequence ID" value="NZ_WUQX01000001.1"/>
</dbReference>
<reference evidence="3 4" key="1">
    <citation type="submission" date="2019-12" db="EMBL/GenBank/DDBJ databases">
        <title>Sporaefaciens musculi gen. nov., sp. nov., a novel bacterium isolated from the caecum of an obese mouse.</title>
        <authorList>
            <person name="Rasmussen T.S."/>
            <person name="Streidl T."/>
            <person name="Hitch T.C.A."/>
            <person name="Wortmann E."/>
            <person name="Deptula P."/>
            <person name="Hansen M."/>
            <person name="Nielsen D.S."/>
            <person name="Clavel T."/>
            <person name="Vogensen F.K."/>
        </authorList>
    </citation>
    <scope>NUCLEOTIDE SEQUENCE [LARGE SCALE GENOMIC DNA]</scope>
    <source>
        <strain evidence="3 4">WCA-9-b2</strain>
    </source>
</reference>
<gene>
    <name evidence="3" type="ORF">GN277_12705</name>
</gene>
<dbReference type="GO" id="GO:0006354">
    <property type="term" value="P:DNA-templated transcription elongation"/>
    <property type="evidence" value="ECO:0007669"/>
    <property type="project" value="InterPro"/>
</dbReference>
<comment type="caution">
    <text evidence="3">The sequence shown here is derived from an EMBL/GenBank/DDBJ whole genome shotgun (WGS) entry which is preliminary data.</text>
</comment>
<evidence type="ECO:0000259" key="2">
    <source>
        <dbReference type="Pfam" id="PF02357"/>
    </source>
</evidence>
<keyword evidence="1" id="KW-0804">Transcription</keyword>
<sequence>MWYVIQTQTGDEEKLVKLIEKMIPKEQYEECFCMNRECVRKTEKGYEIFLRPLFPAYIFVVTDDPGRLFFELKRIPRLTKLLGDTKDTFFSVSREEEIFLKNVQNKDHVVKRSLVEVDTEGTIIKADGAVGVYLRHVIRQRLRKRYVCVEKEFLGEKRRIYLGIKLKEDGEAK</sequence>
<dbReference type="Proteomes" id="UP000460412">
    <property type="component" value="Unassembled WGS sequence"/>
</dbReference>
<proteinExistence type="predicted"/>
<dbReference type="InterPro" id="IPR036735">
    <property type="entry name" value="NGN_dom_sf"/>
</dbReference>
<feature type="domain" description="NusG-like N-terminal" evidence="2">
    <location>
        <begin position="2"/>
        <end position="96"/>
    </location>
</feature>
<dbReference type="AlphaFoldDB" id="A0A7X3MGY4"/>
<dbReference type="Gene3D" id="3.30.70.940">
    <property type="entry name" value="NusG, N-terminal domain"/>
    <property type="match status" value="1"/>
</dbReference>
<dbReference type="InterPro" id="IPR006645">
    <property type="entry name" value="NGN-like_dom"/>
</dbReference>
<dbReference type="Pfam" id="PF02357">
    <property type="entry name" value="NusG"/>
    <property type="match status" value="1"/>
</dbReference>
<protein>
    <recommendedName>
        <fullName evidence="2">NusG-like N-terminal domain-containing protein</fullName>
    </recommendedName>
</protein>
<name>A0A7X3MGY4_9FIRM</name>
<evidence type="ECO:0000256" key="1">
    <source>
        <dbReference type="ARBA" id="ARBA00023163"/>
    </source>
</evidence>
<evidence type="ECO:0000313" key="3">
    <source>
        <dbReference type="EMBL" id="MXP76221.1"/>
    </source>
</evidence>
<organism evidence="3 4">
    <name type="scientific">Sporofaciens musculi</name>
    <dbReference type="NCBI Taxonomy" id="2681861"/>
    <lineage>
        <taxon>Bacteria</taxon>
        <taxon>Bacillati</taxon>
        <taxon>Bacillota</taxon>
        <taxon>Clostridia</taxon>
        <taxon>Lachnospirales</taxon>
        <taxon>Lachnospiraceae</taxon>
        <taxon>Sporofaciens</taxon>
    </lineage>
</organism>
<keyword evidence="4" id="KW-1185">Reference proteome</keyword>